<comment type="caution">
    <text evidence="1">The sequence shown here is derived from an EMBL/GenBank/DDBJ whole genome shotgun (WGS) entry which is preliminary data.</text>
</comment>
<evidence type="ECO:0000313" key="2">
    <source>
        <dbReference type="Proteomes" id="UP001054945"/>
    </source>
</evidence>
<dbReference type="Proteomes" id="UP001054945">
    <property type="component" value="Unassembled WGS sequence"/>
</dbReference>
<dbReference type="AlphaFoldDB" id="A0AAV4U2U1"/>
<accession>A0AAV4U2U1</accession>
<name>A0AAV4U2U1_CAEEX</name>
<proteinExistence type="predicted"/>
<dbReference type="EMBL" id="BPLR01012191">
    <property type="protein sequence ID" value="GIY52066.1"/>
    <property type="molecule type" value="Genomic_DNA"/>
</dbReference>
<gene>
    <name evidence="1" type="ORF">CEXT_627301</name>
</gene>
<protein>
    <submittedName>
        <fullName evidence="1">Uncharacterized protein</fullName>
    </submittedName>
</protein>
<keyword evidence="2" id="KW-1185">Reference proteome</keyword>
<organism evidence="1 2">
    <name type="scientific">Caerostris extrusa</name>
    <name type="common">Bark spider</name>
    <name type="synonym">Caerostris bankana</name>
    <dbReference type="NCBI Taxonomy" id="172846"/>
    <lineage>
        <taxon>Eukaryota</taxon>
        <taxon>Metazoa</taxon>
        <taxon>Ecdysozoa</taxon>
        <taxon>Arthropoda</taxon>
        <taxon>Chelicerata</taxon>
        <taxon>Arachnida</taxon>
        <taxon>Araneae</taxon>
        <taxon>Araneomorphae</taxon>
        <taxon>Entelegynae</taxon>
        <taxon>Araneoidea</taxon>
        <taxon>Araneidae</taxon>
        <taxon>Caerostris</taxon>
    </lineage>
</organism>
<reference evidence="1 2" key="1">
    <citation type="submission" date="2021-06" db="EMBL/GenBank/DDBJ databases">
        <title>Caerostris extrusa draft genome.</title>
        <authorList>
            <person name="Kono N."/>
            <person name="Arakawa K."/>
        </authorList>
    </citation>
    <scope>NUCLEOTIDE SEQUENCE [LARGE SCALE GENOMIC DNA]</scope>
</reference>
<sequence>DITGFATRKRSLRILIAHDVVTGHLTALRPPALFSTFESRAHRNAMITARDRGRSRIGNKMWGDMRSKNSLTGPGDMVPPCQATAGIHGWEPRPDGISQTYLRGFSIHCPHVLSHMCCWIHMTKSQQFQNLNEMVRSEPASLMICMCFVIQFLVRNDGVFTSAYNNYMCVTWRNGLEELTRAEILNDMRVSAIFFSEPHRASGVSEWLEPATVSTSTGQLCPALTQFFSIARGRLTRRHEGRRYQLGRNKWKCRLRFSHDGKGLARTRGKELPTVRLRLEPAGSS</sequence>
<evidence type="ECO:0000313" key="1">
    <source>
        <dbReference type="EMBL" id="GIY52066.1"/>
    </source>
</evidence>
<feature type="non-terminal residue" evidence="1">
    <location>
        <position position="1"/>
    </location>
</feature>